<dbReference type="GO" id="GO:0042597">
    <property type="term" value="C:periplasmic space"/>
    <property type="evidence" value="ECO:0007669"/>
    <property type="project" value="UniProtKB-SubCell"/>
</dbReference>
<dbReference type="SMART" id="SM00028">
    <property type="entry name" value="TPR"/>
    <property type="match status" value="3"/>
</dbReference>
<dbReference type="AlphaFoldDB" id="A0A2N9VQ18"/>
<keyword evidence="4" id="KW-0732">Signal</keyword>
<dbReference type="Pfam" id="PF13181">
    <property type="entry name" value="TPR_8"/>
    <property type="match status" value="1"/>
</dbReference>
<proteinExistence type="predicted"/>
<evidence type="ECO:0000256" key="7">
    <source>
        <dbReference type="PROSITE-ProRule" id="PRU00339"/>
    </source>
</evidence>
<protein>
    <recommendedName>
        <fullName evidence="8">AlgX/AlgJ SGNH hydrolase-like domain-containing protein</fullName>
    </recommendedName>
</protein>
<keyword evidence="10" id="KW-1185">Reference proteome</keyword>
<dbReference type="SUPFAM" id="SSF48452">
    <property type="entry name" value="TPR-like"/>
    <property type="match status" value="1"/>
</dbReference>
<keyword evidence="3" id="KW-0808">Transferase</keyword>
<keyword evidence="7" id="KW-0802">TPR repeat</keyword>
<feature type="repeat" description="TPR" evidence="7">
    <location>
        <begin position="470"/>
        <end position="503"/>
    </location>
</feature>
<dbReference type="PANTHER" id="PTHR12558">
    <property type="entry name" value="CELL DIVISION CYCLE 16,23,27"/>
    <property type="match status" value="1"/>
</dbReference>
<feature type="domain" description="AlgX/AlgJ SGNH hydrolase-like" evidence="8">
    <location>
        <begin position="29"/>
        <end position="257"/>
    </location>
</feature>
<organism evidence="9 10">
    <name type="scientific">Phyllobacterium zundukense</name>
    <dbReference type="NCBI Taxonomy" id="1867719"/>
    <lineage>
        <taxon>Bacteria</taxon>
        <taxon>Pseudomonadati</taxon>
        <taxon>Pseudomonadota</taxon>
        <taxon>Alphaproteobacteria</taxon>
        <taxon>Hyphomicrobiales</taxon>
        <taxon>Phyllobacteriaceae</taxon>
        <taxon>Phyllobacterium</taxon>
    </lineage>
</organism>
<comment type="caution">
    <text evidence="9">The sequence shown here is derived from an EMBL/GenBank/DDBJ whole genome shotgun (WGS) entry which is preliminary data.</text>
</comment>
<dbReference type="GO" id="GO:0042121">
    <property type="term" value="P:alginic acid biosynthetic process"/>
    <property type="evidence" value="ECO:0007669"/>
    <property type="project" value="UniProtKB-UniPathway"/>
</dbReference>
<name>A0A2N9VQ18_9HYPH</name>
<evidence type="ECO:0000256" key="2">
    <source>
        <dbReference type="ARBA" id="ARBA00005182"/>
    </source>
</evidence>
<sequence length="599" mass="68212">MAKRANLEVFMNDDFVSTSRADKSKKYLLGKDGWIFLDHDSNRVIDQITGRHVLDVRGLDAWRKLIAERDEYVASIGAQHLVFVAPNKELVYSEQLPDWVEIADQRPIHQIMAALGPERARKIIYPLDAIRAGKAEGLVYPKTDTHWSGFGAYIGYQAFCRGLSDCGIEPLRVERSHVDFEEVPYVGDLGIKFEPPVSAPTLSARIENAGGKLAFDNRIPNRGRIRVFVNKDATLPRCVMFGDSFGGNLLPFLKESFSTLVYVYGKTFDRELIEAYQPDVVLSQFVERFLIDPPVDTPTFSYASVVRTKLKLLSQEDLAHVKTQTATIDLGVFPVRRVYEALLCAHSGKSIHSDLIADLKKRHPDNPEAHHMISVELSRLGERLDEARVFAERAVKAEPWNARARHQLALTLMRLERPEQAETELRKAIELDRSVDWWNYQLAQVFYRQQKFAPCIDSLREYLIRRPDSSDAWQLLGRCHEALDNTEDAAEAFVQAADAKPDWTWPLLKLANLRVRSKTDPEQGLVATDRLLETLFHARQRAEVYILRSQLHEIHGQRAKAIEAALRSTELAPDWEWASTTLARLNAQEARQMHMAKPG</sequence>
<keyword evidence="5" id="KW-0574">Periplasm</keyword>
<dbReference type="InterPro" id="IPR011990">
    <property type="entry name" value="TPR-like_helical_dom_sf"/>
</dbReference>
<reference evidence="10" key="1">
    <citation type="journal article" date="2017" name="Int J Environ Stud">
        <title>Does the Miocene-Pliocene relict legume Oxytropis triphylla form nitrogen-fixing nodules with a combination of bacterial strains?</title>
        <authorList>
            <person name="Safronova V."/>
            <person name="Belimov A."/>
            <person name="Sazanova A."/>
            <person name="Kuznetsova I."/>
            <person name="Popova J."/>
            <person name="Andronov E."/>
            <person name="Verkhozina A."/>
            <person name="Tikhonovich I."/>
        </authorList>
    </citation>
    <scope>NUCLEOTIDE SEQUENCE [LARGE SCALE GENOMIC DNA]</scope>
    <source>
        <strain evidence="10">Tri-38</strain>
    </source>
</reference>
<evidence type="ECO:0000256" key="5">
    <source>
        <dbReference type="ARBA" id="ARBA00022764"/>
    </source>
</evidence>
<comment type="pathway">
    <text evidence="2">Glycan biosynthesis; alginate biosynthesis.</text>
</comment>
<keyword evidence="6" id="KW-0016">Alginate biosynthesis</keyword>
<accession>A0A2N9VQ18</accession>
<evidence type="ECO:0000259" key="8">
    <source>
        <dbReference type="Pfam" id="PF16822"/>
    </source>
</evidence>
<evidence type="ECO:0000256" key="4">
    <source>
        <dbReference type="ARBA" id="ARBA00022729"/>
    </source>
</evidence>
<evidence type="ECO:0000313" key="10">
    <source>
        <dbReference type="Proteomes" id="UP000232163"/>
    </source>
</evidence>
<dbReference type="UniPathway" id="UPA00286"/>
<dbReference type="EMBL" id="MZMT01000059">
    <property type="protein sequence ID" value="PIO41586.1"/>
    <property type="molecule type" value="Genomic_DNA"/>
</dbReference>
<dbReference type="OrthoDB" id="5243588at2"/>
<evidence type="ECO:0000256" key="6">
    <source>
        <dbReference type="ARBA" id="ARBA00022841"/>
    </source>
</evidence>
<evidence type="ECO:0000313" key="9">
    <source>
        <dbReference type="EMBL" id="PIO41586.1"/>
    </source>
</evidence>
<evidence type="ECO:0000256" key="1">
    <source>
        <dbReference type="ARBA" id="ARBA00004418"/>
    </source>
</evidence>
<dbReference type="PROSITE" id="PS50005">
    <property type="entry name" value="TPR"/>
    <property type="match status" value="1"/>
</dbReference>
<comment type="subcellular location">
    <subcellularLocation>
        <location evidence="1">Periplasm</location>
    </subcellularLocation>
</comment>
<dbReference type="PANTHER" id="PTHR12558:SF13">
    <property type="entry name" value="CELL DIVISION CYCLE PROTEIN 27 HOMOLOG"/>
    <property type="match status" value="1"/>
</dbReference>
<dbReference type="InterPro" id="IPR019734">
    <property type="entry name" value="TPR_rpt"/>
</dbReference>
<dbReference type="Gene3D" id="1.25.40.10">
    <property type="entry name" value="Tetratricopeptide repeat domain"/>
    <property type="match status" value="1"/>
</dbReference>
<dbReference type="Pfam" id="PF14559">
    <property type="entry name" value="TPR_19"/>
    <property type="match status" value="1"/>
</dbReference>
<dbReference type="Pfam" id="PF16822">
    <property type="entry name" value="ALGX"/>
    <property type="match status" value="1"/>
</dbReference>
<dbReference type="Proteomes" id="UP000232163">
    <property type="component" value="Unassembled WGS sequence"/>
</dbReference>
<dbReference type="GO" id="GO:0016740">
    <property type="term" value="F:transferase activity"/>
    <property type="evidence" value="ECO:0007669"/>
    <property type="project" value="UniProtKB-KW"/>
</dbReference>
<gene>
    <name evidence="9" type="ORF">B5P45_28130</name>
</gene>
<dbReference type="InterPro" id="IPR031811">
    <property type="entry name" value="ALGX/ALGJ_SGNH-like"/>
</dbReference>
<evidence type="ECO:0000256" key="3">
    <source>
        <dbReference type="ARBA" id="ARBA00022679"/>
    </source>
</evidence>